<dbReference type="PANTHER" id="PTHR34406:SF1">
    <property type="entry name" value="PROTEIN YCEI"/>
    <property type="match status" value="1"/>
</dbReference>
<gene>
    <name evidence="3" type="ORF">HMPREF9997_01158</name>
</gene>
<evidence type="ECO:0000313" key="3">
    <source>
        <dbReference type="EMBL" id="EKX90662.1"/>
    </source>
</evidence>
<evidence type="ECO:0000313" key="4">
    <source>
        <dbReference type="Proteomes" id="UP000010445"/>
    </source>
</evidence>
<dbReference type="Gene3D" id="2.40.128.110">
    <property type="entry name" value="Lipid/polyisoprenoid-binding, YceI-like"/>
    <property type="match status" value="1"/>
</dbReference>
<dbReference type="InterPro" id="IPR007372">
    <property type="entry name" value="Lipid/polyisoprenoid-bd_YceI"/>
</dbReference>
<comment type="similarity">
    <text evidence="1">Belongs to the UPF0312 family.</text>
</comment>
<comment type="caution">
    <text evidence="3">The sequence shown here is derived from an EMBL/GenBank/DDBJ whole genome shotgun (WGS) entry which is preliminary data.</text>
</comment>
<dbReference type="AlphaFoldDB" id="L1MHD4"/>
<dbReference type="SUPFAM" id="SSF101874">
    <property type="entry name" value="YceI-like"/>
    <property type="match status" value="1"/>
</dbReference>
<dbReference type="InterPro" id="IPR036761">
    <property type="entry name" value="TTHA0802/YceI-like_sf"/>
</dbReference>
<accession>L1MHD4</accession>
<feature type="domain" description="Lipid/polyisoprenoid-binding YceI-like" evidence="2">
    <location>
        <begin position="54"/>
        <end position="225"/>
    </location>
</feature>
<dbReference type="PANTHER" id="PTHR34406">
    <property type="entry name" value="PROTEIN YCEI"/>
    <property type="match status" value="1"/>
</dbReference>
<dbReference type="eggNOG" id="COG2353">
    <property type="taxonomic scope" value="Bacteria"/>
</dbReference>
<dbReference type="HOGENOM" id="CLU_099007_0_0_11"/>
<dbReference type="STRING" id="1035195.HMPREF9997_01158"/>
<dbReference type="OrthoDB" id="117810at2"/>
<dbReference type="RefSeq" id="WP_006063395.1">
    <property type="nucleotide sequence ID" value="NZ_KB290831.1"/>
</dbReference>
<evidence type="ECO:0000256" key="1">
    <source>
        <dbReference type="ARBA" id="ARBA00008812"/>
    </source>
</evidence>
<dbReference type="EMBL" id="AMEM01000017">
    <property type="protein sequence ID" value="EKX90662.1"/>
    <property type="molecule type" value="Genomic_DNA"/>
</dbReference>
<keyword evidence="4" id="KW-1185">Reference proteome</keyword>
<dbReference type="SMART" id="SM00867">
    <property type="entry name" value="YceI"/>
    <property type="match status" value="1"/>
</dbReference>
<reference evidence="3 4" key="1">
    <citation type="submission" date="2012-05" db="EMBL/GenBank/DDBJ databases">
        <authorList>
            <person name="Weinstock G."/>
            <person name="Sodergren E."/>
            <person name="Lobos E.A."/>
            <person name="Fulton L."/>
            <person name="Fulton R."/>
            <person name="Courtney L."/>
            <person name="Fronick C."/>
            <person name="O'Laughlin M."/>
            <person name="Godfrey J."/>
            <person name="Wilson R.M."/>
            <person name="Miner T."/>
            <person name="Farmer C."/>
            <person name="Delehaunty K."/>
            <person name="Cordes M."/>
            <person name="Minx P."/>
            <person name="Tomlinson C."/>
            <person name="Chen J."/>
            <person name="Wollam A."/>
            <person name="Pepin K.H."/>
            <person name="Bhonagiri V."/>
            <person name="Zhang X."/>
            <person name="Suruliraj S."/>
            <person name="Warren W."/>
            <person name="Mitreva M."/>
            <person name="Mardis E.R."/>
            <person name="Wilson R.K."/>
        </authorList>
    </citation>
    <scope>NUCLEOTIDE SEQUENCE [LARGE SCALE GENOMIC DNA]</scope>
    <source>
        <strain evidence="3 4">F0235</strain>
    </source>
</reference>
<protein>
    <submittedName>
        <fullName evidence="3">YceI-like domain protein</fullName>
    </submittedName>
</protein>
<evidence type="ECO:0000259" key="2">
    <source>
        <dbReference type="SMART" id="SM00867"/>
    </source>
</evidence>
<dbReference type="PATRIC" id="fig|1035195.3.peg.1038"/>
<sequence length="227" mass="23865">MKKPFVALTVVAIIVLALASVGPIVYKALTDPGIKTGGLHTGDASAATTDVNGTWTIIPNAGDNTTSVGYTFHELLPGESRSTSGTTHDVTGEVTVEGGTLTAGNVTVDVNGLQTDVEKRDINVRRTILHTDDYPTATFTVSTPVDITGVPDNGEPGTVTVTGMLNLHGVEKEVTAEFDVLRTGNRLVIAGTVPINRIDFGVETPDFVAAKVDEDGELNIRLAMEKH</sequence>
<proteinExistence type="inferred from homology"/>
<dbReference type="Proteomes" id="UP000010445">
    <property type="component" value="Unassembled WGS sequence"/>
</dbReference>
<organism evidence="3 4">
    <name type="scientific">Corynebacterium durum F0235</name>
    <dbReference type="NCBI Taxonomy" id="1035195"/>
    <lineage>
        <taxon>Bacteria</taxon>
        <taxon>Bacillati</taxon>
        <taxon>Actinomycetota</taxon>
        <taxon>Actinomycetes</taxon>
        <taxon>Mycobacteriales</taxon>
        <taxon>Corynebacteriaceae</taxon>
        <taxon>Corynebacterium</taxon>
    </lineage>
</organism>
<dbReference type="Pfam" id="PF04264">
    <property type="entry name" value="YceI"/>
    <property type="match status" value="1"/>
</dbReference>
<name>L1MHD4_9CORY</name>